<evidence type="ECO:0000256" key="1">
    <source>
        <dbReference type="ARBA" id="ARBA00004128"/>
    </source>
</evidence>
<feature type="transmembrane region" description="Helical" evidence="16">
    <location>
        <begin position="1054"/>
        <end position="1076"/>
    </location>
</feature>
<dbReference type="GeneID" id="101848470"/>
<evidence type="ECO:0000256" key="9">
    <source>
        <dbReference type="ARBA" id="ARBA00022840"/>
    </source>
</evidence>
<dbReference type="PANTHER" id="PTHR24223">
    <property type="entry name" value="ATP-BINDING CASSETTE SUB-FAMILY C"/>
    <property type="match status" value="1"/>
</dbReference>
<dbReference type="Pfam" id="PF00664">
    <property type="entry name" value="ABC_membrane"/>
    <property type="match status" value="2"/>
</dbReference>
<keyword evidence="10" id="KW-1278">Translocase</keyword>
<feature type="domain" description="ABC transporter" evidence="17">
    <location>
        <begin position="1331"/>
        <end position="1565"/>
    </location>
</feature>
<dbReference type="PROSITE" id="PS00211">
    <property type="entry name" value="ABC_TRANSPORTER_1"/>
    <property type="match status" value="2"/>
</dbReference>
<evidence type="ECO:0000256" key="5">
    <source>
        <dbReference type="ARBA" id="ARBA00022475"/>
    </source>
</evidence>
<feature type="domain" description="ABC transmembrane type-1" evidence="18">
    <location>
        <begin position="1011"/>
        <end position="1294"/>
    </location>
</feature>
<evidence type="ECO:0000256" key="6">
    <source>
        <dbReference type="ARBA" id="ARBA00022692"/>
    </source>
</evidence>
<feature type="compositionally biased region" description="Basic and acidic residues" evidence="15">
    <location>
        <begin position="934"/>
        <end position="948"/>
    </location>
</feature>
<dbReference type="Pfam" id="PF00005">
    <property type="entry name" value="ABC_tran"/>
    <property type="match status" value="2"/>
</dbReference>
<dbReference type="CDD" id="cd18595">
    <property type="entry name" value="ABC_6TM_MRP1_2_3_6_D1_like"/>
    <property type="match status" value="1"/>
</dbReference>
<keyword evidence="5" id="KW-1003">Cell membrane</keyword>
<dbReference type="SMART" id="SM00382">
    <property type="entry name" value="AAA"/>
    <property type="match status" value="2"/>
</dbReference>
<dbReference type="Gene3D" id="1.20.1560.10">
    <property type="entry name" value="ABC transporter type 1, transmembrane domain"/>
    <property type="match status" value="2"/>
</dbReference>
<keyword evidence="19" id="KW-1185">Reference proteome</keyword>
<evidence type="ECO:0000256" key="8">
    <source>
        <dbReference type="ARBA" id="ARBA00022741"/>
    </source>
</evidence>
<evidence type="ECO:0000256" key="16">
    <source>
        <dbReference type="SAM" id="Phobius"/>
    </source>
</evidence>
<dbReference type="InterPro" id="IPR003439">
    <property type="entry name" value="ABC_transporter-like_ATP-bd"/>
</dbReference>
<dbReference type="SUPFAM" id="SSF52540">
    <property type="entry name" value="P-loop containing nucleoside triphosphate hydrolases"/>
    <property type="match status" value="2"/>
</dbReference>
<dbReference type="InterPro" id="IPR005292">
    <property type="entry name" value="MRP"/>
</dbReference>
<keyword evidence="8" id="KW-0547">Nucleotide-binding</keyword>
<dbReference type="Gene3D" id="3.40.50.300">
    <property type="entry name" value="P-loop containing nucleotide triphosphate hydrolases"/>
    <property type="match status" value="2"/>
</dbReference>
<dbReference type="NCBIfam" id="TIGR00957">
    <property type="entry name" value="MRP_assoc_pro"/>
    <property type="match status" value="1"/>
</dbReference>
<keyword evidence="6 16" id="KW-0812">Transmembrane</keyword>
<keyword evidence="12 16" id="KW-0472">Membrane</keyword>
<dbReference type="CDD" id="cd03250">
    <property type="entry name" value="ABCC_MRP_domain1"/>
    <property type="match status" value="1"/>
</dbReference>
<evidence type="ECO:0000256" key="12">
    <source>
        <dbReference type="ARBA" id="ARBA00023136"/>
    </source>
</evidence>
<feature type="transmembrane region" description="Helical" evidence="16">
    <location>
        <begin position="466"/>
        <end position="487"/>
    </location>
</feature>
<dbReference type="InterPro" id="IPR017871">
    <property type="entry name" value="ABC_transporter-like_CS"/>
</dbReference>
<evidence type="ECO:0000313" key="20">
    <source>
        <dbReference type="RefSeq" id="XP_012944065.1"/>
    </source>
</evidence>
<comment type="subcellular location">
    <subcellularLocation>
        <location evidence="2">Cell membrane</location>
        <topology evidence="2">Multi-pass membrane protein</topology>
    </subcellularLocation>
    <subcellularLocation>
        <location evidence="1">Vacuole membrane</location>
        <topology evidence="1">Multi-pass membrane protein</topology>
    </subcellularLocation>
</comment>
<feature type="transmembrane region" description="Helical" evidence="16">
    <location>
        <begin position="998"/>
        <end position="1020"/>
    </location>
</feature>
<comment type="catalytic activity">
    <reaction evidence="14">
        <text>leukotriene C4(in) + ATP + H2O = leukotriene C4(out) + ADP + phosphate + H(+)</text>
        <dbReference type="Rhea" id="RHEA:38963"/>
        <dbReference type="ChEBI" id="CHEBI:15377"/>
        <dbReference type="ChEBI" id="CHEBI:15378"/>
        <dbReference type="ChEBI" id="CHEBI:30616"/>
        <dbReference type="ChEBI" id="CHEBI:43474"/>
        <dbReference type="ChEBI" id="CHEBI:57973"/>
        <dbReference type="ChEBI" id="CHEBI:456216"/>
    </reaction>
    <physiologicalReaction direction="left-to-right" evidence="14">
        <dbReference type="Rhea" id="RHEA:38964"/>
    </physiologicalReaction>
</comment>
<evidence type="ECO:0000256" key="4">
    <source>
        <dbReference type="ARBA" id="ARBA00022448"/>
    </source>
</evidence>
<feature type="transmembrane region" description="Helical" evidence="16">
    <location>
        <begin position="620"/>
        <end position="642"/>
    </location>
</feature>
<evidence type="ECO:0000256" key="15">
    <source>
        <dbReference type="SAM" id="MobiDB-lite"/>
    </source>
</evidence>
<feature type="domain" description="ABC transmembrane type-1" evidence="18">
    <location>
        <begin position="354"/>
        <end position="637"/>
    </location>
</feature>
<keyword evidence="11 16" id="KW-1133">Transmembrane helix</keyword>
<dbReference type="EC" id="7.6.2.3" evidence="13"/>
<feature type="transmembrane region" description="Helical" evidence="16">
    <location>
        <begin position="166"/>
        <end position="189"/>
    </location>
</feature>
<dbReference type="InterPro" id="IPR003593">
    <property type="entry name" value="AAA+_ATPase"/>
</dbReference>
<comment type="similarity">
    <text evidence="3">Belongs to the ABC transporter superfamily. ABCC family. Conjugate transporter (TC 3.A.1.208) subfamily.</text>
</comment>
<dbReference type="CDD" id="cd18603">
    <property type="entry name" value="ABC_6TM_MRP1_2_3_6_D2_like"/>
    <property type="match status" value="1"/>
</dbReference>
<dbReference type="InterPro" id="IPR056227">
    <property type="entry name" value="TMD0_ABC"/>
</dbReference>
<feature type="domain" description="ABC transporter" evidence="17">
    <location>
        <begin position="671"/>
        <end position="894"/>
    </location>
</feature>
<name>A0ABM1AAM8_APLCA</name>
<keyword evidence="4" id="KW-0813">Transport</keyword>
<evidence type="ECO:0000256" key="11">
    <source>
        <dbReference type="ARBA" id="ARBA00022989"/>
    </source>
</evidence>
<feature type="region of interest" description="Disordered" evidence="15">
    <location>
        <begin position="922"/>
        <end position="980"/>
    </location>
</feature>
<evidence type="ECO:0000256" key="7">
    <source>
        <dbReference type="ARBA" id="ARBA00022737"/>
    </source>
</evidence>
<dbReference type="Pfam" id="PF24357">
    <property type="entry name" value="TMD0_ABC"/>
    <property type="match status" value="1"/>
</dbReference>
<dbReference type="PROSITE" id="PS50929">
    <property type="entry name" value="ABC_TM1F"/>
    <property type="match status" value="2"/>
</dbReference>
<feature type="transmembrane region" description="Helical" evidence="16">
    <location>
        <begin position="69"/>
        <end position="86"/>
    </location>
</feature>
<feature type="transmembrane region" description="Helical" evidence="16">
    <location>
        <begin position="136"/>
        <end position="154"/>
    </location>
</feature>
<dbReference type="InterPro" id="IPR036640">
    <property type="entry name" value="ABC1_TM_sf"/>
</dbReference>
<evidence type="ECO:0000256" key="2">
    <source>
        <dbReference type="ARBA" id="ARBA00004651"/>
    </source>
</evidence>
<dbReference type="InterPro" id="IPR027417">
    <property type="entry name" value="P-loop_NTPase"/>
</dbReference>
<dbReference type="PROSITE" id="PS50893">
    <property type="entry name" value="ABC_TRANSPORTER_2"/>
    <property type="match status" value="2"/>
</dbReference>
<organism evidence="19 20">
    <name type="scientific">Aplysia californica</name>
    <name type="common">California sea hare</name>
    <dbReference type="NCBI Taxonomy" id="6500"/>
    <lineage>
        <taxon>Eukaryota</taxon>
        <taxon>Metazoa</taxon>
        <taxon>Spiralia</taxon>
        <taxon>Lophotrochozoa</taxon>
        <taxon>Mollusca</taxon>
        <taxon>Gastropoda</taxon>
        <taxon>Heterobranchia</taxon>
        <taxon>Euthyneura</taxon>
        <taxon>Tectipleura</taxon>
        <taxon>Aplysiida</taxon>
        <taxon>Aplysioidea</taxon>
        <taxon>Aplysiidae</taxon>
        <taxon>Aplysia</taxon>
    </lineage>
</organism>
<accession>A0ABM1AAM8</accession>
<keyword evidence="7" id="KW-0677">Repeat</keyword>
<dbReference type="Proteomes" id="UP000694888">
    <property type="component" value="Unplaced"/>
</dbReference>
<feature type="compositionally biased region" description="Basic and acidic residues" evidence="15">
    <location>
        <begin position="962"/>
        <end position="980"/>
    </location>
</feature>
<gene>
    <name evidence="20" type="primary">LOC101848470</name>
</gene>
<proteinExistence type="inferred from homology"/>
<evidence type="ECO:0000256" key="10">
    <source>
        <dbReference type="ARBA" id="ARBA00022967"/>
    </source>
</evidence>
<feature type="compositionally biased region" description="Low complexity" evidence="15">
    <location>
        <begin position="949"/>
        <end position="960"/>
    </location>
</feature>
<dbReference type="PANTHER" id="PTHR24223:SF443">
    <property type="entry name" value="MULTIDRUG-RESISTANCE LIKE PROTEIN 1, ISOFORM I"/>
    <property type="match status" value="1"/>
</dbReference>
<evidence type="ECO:0000259" key="17">
    <source>
        <dbReference type="PROSITE" id="PS50893"/>
    </source>
</evidence>
<feature type="transmembrane region" description="Helical" evidence="16">
    <location>
        <begin position="493"/>
        <end position="514"/>
    </location>
</feature>
<dbReference type="CDD" id="cd03244">
    <property type="entry name" value="ABCC_MRP_domain2"/>
    <property type="match status" value="1"/>
</dbReference>
<keyword evidence="9" id="KW-0067">ATP-binding</keyword>
<sequence length="1570" mass="175577">MGGFREFCGNSSIFDLNLLLNNTWPEFTPCFLHTVLTWVPCGFLWLMLPIYLLYLALFCQGPPIHTNKLNVSKTLLSLLLCLLSVIDVLKAEPDSRSQSQDVPDVLYVSGGIKIASYLLAAVLVQVERKKGLITSGVLWVFWLFTVIASIVPFYTKIYLEEYDSHLFSFAVFTIYFALVLTQFIVSSFAERKTQRRGYSPLADSDNTSPEVGASFPSRLSFWWMNSLILKAYRQGLVESDLFELHPRDKSTRVVPQLGRAWQRELARANRKYKVQQQNQRVQNGYASFYKDSSHTPEVARVQTSDEKTPLLRSEATPDVVVKDGAKNPADSGPPASLFKVLAKTYGLELLQAHFCKFVYDLLQFVSPLLLNVLIDYTHNKPQIEADGQQWKGYVYASSFFVVSFIGSIMFNQNFHIGMSLGMRVKSALIAAVYKKSLTISNDAKKASTVGEIVNLMSVDCQRMQDVVGYLWMMWSSPLQIFLALYMLWGVMGIATLAGLAVMVLLLPVNAFIAMKQRKFQMAQMKFKDARIKLMSEVLGGMKVLKLYAWESSFQDKVEDIRRKELDILKKTAYLNAFSTFCWTCAPFMVTLATFATYVLVSENHYLDANKAFVAMSLLNILRFPINLLPMMVSFIVQASVSVGRIGRFLKMEDLDLDCVRYDSNAEHAVSIRGGQFSWDKSNPSPTLSNINLSVGQGQLIAVVGPVGAGKSSLVSSILGEMEKLGGEVVVKSSVAYVPQQAWIQNATLKDNILFGQSEDNRVYQKVLEACALKSDLDILPGGDQTEIGEKGINLSGGQKQRVSLARAVYSDADIFLLDDPLSAVDSHVGKHIFDKVISDRGMLKRKTRILVTHGVHWLPQVDRIVVLTDGRISEIGSYEELMSHDGAFAQFLRMYLATEESDDEDEKDPEIAAIKARMMERVDSVTSDTGATSGDERVRSSKRLHGDQLSRQVSRQLSRSTTVEKEEGKGKERRPGDRLIEEEKAETGKVKFAVFMDYFRAIGLLATCSFLAFFAGYQAASVYSSIWLSDWTADPVLNNLSLSNTSQYQDKNDMYLGVYGGLGIVQAVLILFYSIIASTRMVRASGLLHTSMLTNVMKSPMSFFDTTPSGRILNRFSRDVETIDNTLPQQVRSWMNTAFGTLSTIIVISYSTPIFMSVIVPLGVMYYLVQRFYIPTSRQLKRIESTTRSPIYTHFSETITGAASIRAYKVDTRFIHDSESKVDKNLVFYFAGIASNRWLATRLEFLGNFIVLAAAMFAVVSDVSESLVGLSVSYALQVTGGLNWMVRMTSDLETNIVSVERVKEYSETPTEAAWINPFKRPPPSWPQEGTVSFLDYKTRYRPGLDLVLKGINCQIMGGEKIGIVGRTGAGKSSMTVALFRLIEAASGSIIIDSNTISDIGLHDLRSKITILPQDPVLFSGTMRMNLDPFDTYSDEQVWRALEYAHLKTFVQDVPGGLLYECGEGGQNLSVGQRQLVCLARSLLRKTKILVLDEATAAVDMETDDLIQKTIRSEFKDCTVLTIAHRLNTILDYDRIMVLDQGQIIELDTPAKLLENTKSVFYGMCKDANLV</sequence>
<feature type="transmembrane region" description="Helical" evidence="16">
    <location>
        <begin position="106"/>
        <end position="124"/>
    </location>
</feature>
<protein>
    <recommendedName>
        <fullName evidence="13">ABC-type glutathione-S-conjugate transporter</fullName>
        <ecNumber evidence="13">7.6.2.3</ecNumber>
    </recommendedName>
</protein>
<dbReference type="SUPFAM" id="SSF90123">
    <property type="entry name" value="ABC transporter transmembrane region"/>
    <property type="match status" value="2"/>
</dbReference>
<feature type="transmembrane region" description="Helical" evidence="16">
    <location>
        <begin position="35"/>
        <end position="57"/>
    </location>
</feature>
<dbReference type="InterPro" id="IPR050173">
    <property type="entry name" value="ABC_transporter_C-like"/>
</dbReference>
<dbReference type="RefSeq" id="XP_012944065.1">
    <property type="nucleotide sequence ID" value="XM_013088611.2"/>
</dbReference>
<feature type="transmembrane region" description="Helical" evidence="16">
    <location>
        <begin position="1154"/>
        <end position="1174"/>
    </location>
</feature>
<evidence type="ECO:0000259" key="18">
    <source>
        <dbReference type="PROSITE" id="PS50929"/>
    </source>
</evidence>
<evidence type="ECO:0000256" key="13">
    <source>
        <dbReference type="ARBA" id="ARBA00024220"/>
    </source>
</evidence>
<reference evidence="20" key="1">
    <citation type="submission" date="2025-08" db="UniProtKB">
        <authorList>
            <consortium name="RefSeq"/>
        </authorList>
    </citation>
    <scope>IDENTIFICATION</scope>
</reference>
<dbReference type="InterPro" id="IPR011527">
    <property type="entry name" value="ABC1_TM_dom"/>
</dbReference>
<evidence type="ECO:0000256" key="14">
    <source>
        <dbReference type="ARBA" id="ARBA00047523"/>
    </source>
</evidence>
<evidence type="ECO:0000256" key="3">
    <source>
        <dbReference type="ARBA" id="ARBA00009726"/>
    </source>
</evidence>
<feature type="transmembrane region" description="Helical" evidence="16">
    <location>
        <begin position="572"/>
        <end position="600"/>
    </location>
</feature>
<evidence type="ECO:0000313" key="19">
    <source>
        <dbReference type="Proteomes" id="UP000694888"/>
    </source>
</evidence>